<sequence>MKIVKNVIIILIGLIIMSIGSSILRSAGLGVDPFTAMNIGLSNHVGLSLSVFQIIVNVLILLYVYKYDKAAIGLGTILNMLLVGYFIQLFSAIFKPYSQTMSHSILLQVISLVAGIALFTLGCAVYMATNQGESPYDAVAPTICKQTGKSYSPVRKTQDIIVVIIGFFAGGPIGIGTIICAFGCGPLISIWTAVVQKPIKKLQD</sequence>
<dbReference type="OrthoDB" id="9814474at2"/>
<organism evidence="2 3">
    <name type="scientific">Floricoccus tropicus</name>
    <dbReference type="NCBI Taxonomy" id="1859473"/>
    <lineage>
        <taxon>Bacteria</taxon>
        <taxon>Bacillati</taxon>
        <taxon>Bacillota</taxon>
        <taxon>Bacilli</taxon>
        <taxon>Lactobacillales</taxon>
        <taxon>Streptococcaceae</taxon>
        <taxon>Floricoccus</taxon>
    </lineage>
</organism>
<feature type="transmembrane region" description="Helical" evidence="1">
    <location>
        <begin position="71"/>
        <end position="93"/>
    </location>
</feature>
<keyword evidence="3" id="KW-1185">Reference proteome</keyword>
<evidence type="ECO:0000256" key="1">
    <source>
        <dbReference type="SAM" id="Phobius"/>
    </source>
</evidence>
<feature type="transmembrane region" description="Helical" evidence="1">
    <location>
        <begin position="6"/>
        <end position="24"/>
    </location>
</feature>
<dbReference type="PANTHER" id="PTHR40078:SF1">
    <property type="entry name" value="INTEGRAL MEMBRANE PROTEIN"/>
    <property type="match status" value="1"/>
</dbReference>
<feature type="transmembrane region" description="Helical" evidence="1">
    <location>
        <begin position="105"/>
        <end position="128"/>
    </location>
</feature>
<keyword evidence="1" id="KW-0812">Transmembrane</keyword>
<dbReference type="Proteomes" id="UP000178622">
    <property type="component" value="Unassembled WGS sequence"/>
</dbReference>
<dbReference type="PANTHER" id="PTHR40078">
    <property type="entry name" value="INTEGRAL MEMBRANE PROTEIN-RELATED"/>
    <property type="match status" value="1"/>
</dbReference>
<evidence type="ECO:0000313" key="3">
    <source>
        <dbReference type="Proteomes" id="UP000178622"/>
    </source>
</evidence>
<proteinExistence type="predicted"/>
<dbReference type="EMBL" id="MKIR01000021">
    <property type="protein sequence ID" value="OFI49084.1"/>
    <property type="molecule type" value="Genomic_DNA"/>
</dbReference>
<accession>A0A1E8GLG1</accession>
<dbReference type="AlphaFoldDB" id="A0A1E8GLG1"/>
<keyword evidence="1" id="KW-0472">Membrane</keyword>
<protein>
    <recommendedName>
        <fullName evidence="4">YitT family protein</fullName>
    </recommendedName>
</protein>
<evidence type="ECO:0000313" key="2">
    <source>
        <dbReference type="EMBL" id="OFI49084.1"/>
    </source>
</evidence>
<dbReference type="RefSeq" id="WP_070792383.1">
    <property type="nucleotide sequence ID" value="NZ_MKIR01000021.1"/>
</dbReference>
<gene>
    <name evidence="2" type="ORF">BG261_04205</name>
</gene>
<keyword evidence="1" id="KW-1133">Transmembrane helix</keyword>
<comment type="caution">
    <text evidence="2">The sequence shown here is derived from an EMBL/GenBank/DDBJ whole genome shotgun (WGS) entry which is preliminary data.</text>
</comment>
<feature type="transmembrane region" description="Helical" evidence="1">
    <location>
        <begin position="45"/>
        <end position="65"/>
    </location>
</feature>
<dbReference type="InterPro" id="IPR038750">
    <property type="entry name" value="YczE/YyaS-like"/>
</dbReference>
<feature type="transmembrane region" description="Helical" evidence="1">
    <location>
        <begin position="160"/>
        <end position="193"/>
    </location>
</feature>
<evidence type="ECO:0008006" key="4">
    <source>
        <dbReference type="Google" id="ProtNLM"/>
    </source>
</evidence>
<name>A0A1E8GLG1_9LACT</name>
<dbReference type="STRING" id="1859473.BG261_04205"/>
<dbReference type="Pfam" id="PF19700">
    <property type="entry name" value="DUF6198"/>
    <property type="match status" value="1"/>
</dbReference>
<reference evidence="3" key="1">
    <citation type="submission" date="2016-09" db="EMBL/GenBank/DDBJ databases">
        <title>Draft genome sequence of a novel species of the family Streptococcaceae isolated from flowers.</title>
        <authorList>
            <person name="Chuah L.-O."/>
            <person name="Yap K.-P."/>
            <person name="Thong K.L."/>
            <person name="Liong M.T."/>
            <person name="Ahmad R."/>
            <person name="Rusul G."/>
        </authorList>
    </citation>
    <scope>NUCLEOTIDE SEQUENCE [LARGE SCALE GENOMIC DNA]</scope>
    <source>
        <strain evidence="3">DF1</strain>
    </source>
</reference>